<keyword evidence="2" id="KW-1185">Reference proteome</keyword>
<comment type="caution">
    <text evidence="1">The sequence shown here is derived from an EMBL/GenBank/DDBJ whole genome shotgun (WGS) entry which is preliminary data.</text>
</comment>
<dbReference type="RefSeq" id="WP_067481939.1">
    <property type="nucleotide sequence ID" value="NZ_BSWU01000001.1"/>
</dbReference>
<dbReference type="AlphaFoldDB" id="A0A179ET06"/>
<evidence type="ECO:0000313" key="2">
    <source>
        <dbReference type="Proteomes" id="UP000078516"/>
    </source>
</evidence>
<reference evidence="1 2" key="1">
    <citation type="submission" date="2016-04" db="EMBL/GenBank/DDBJ databases">
        <title>Draft genome of an Enterococcus thailandicus strain isolated from bovine feces.</title>
        <authorList>
            <person name="Beukers A.G."/>
            <person name="Zaheer R."/>
            <person name="Goji N."/>
            <person name="Cook S.R."/>
            <person name="Amoako K."/>
            <person name="Chaves A.V."/>
            <person name="Ward M.P."/>
            <person name="Mcallister T.A."/>
        </authorList>
    </citation>
    <scope>NUCLEOTIDE SEQUENCE [LARGE SCALE GENOMIC DNA]</scope>
    <source>
        <strain evidence="1 2">F0711D 46</strain>
    </source>
</reference>
<proteinExistence type="predicted"/>
<dbReference type="Pfam" id="PF10078">
    <property type="entry name" value="DUF2316"/>
    <property type="match status" value="1"/>
</dbReference>
<organism evidence="1 2">
    <name type="scientific">Enterococcus thailandicus</name>
    <dbReference type="NCBI Taxonomy" id="417368"/>
    <lineage>
        <taxon>Bacteria</taxon>
        <taxon>Bacillati</taxon>
        <taxon>Bacillota</taxon>
        <taxon>Bacilli</taxon>
        <taxon>Lactobacillales</taxon>
        <taxon>Enterococcaceae</taxon>
        <taxon>Enterococcus</taxon>
    </lineage>
</organism>
<accession>A0A179ET06</accession>
<dbReference type="InterPro" id="IPR018757">
    <property type="entry name" value="DUF2316"/>
</dbReference>
<name>A0A179ET06_ENTTH</name>
<gene>
    <name evidence="1" type="ORF">A6E74_02780</name>
</gene>
<evidence type="ECO:0008006" key="3">
    <source>
        <dbReference type="Google" id="ProtNLM"/>
    </source>
</evidence>
<dbReference type="Proteomes" id="UP000078516">
    <property type="component" value="Unassembled WGS sequence"/>
</dbReference>
<evidence type="ECO:0000313" key="1">
    <source>
        <dbReference type="EMBL" id="OAQ56351.1"/>
    </source>
</evidence>
<sequence>MSLTKQQQINTLNEFQENFALLGSSTQEIADELRTSPEKIEAILLLQPATIEEPWILKNYLIEKLIEQGKTPIPFSALIGDYHDYWFLDTRKIEKRILTD</sequence>
<protein>
    <recommendedName>
        <fullName evidence="3">DUF2316 domain-containing protein</fullName>
    </recommendedName>
</protein>
<dbReference type="EMBL" id="LWMN01000010">
    <property type="protein sequence ID" value="OAQ56351.1"/>
    <property type="molecule type" value="Genomic_DNA"/>
</dbReference>